<evidence type="ECO:0000256" key="1">
    <source>
        <dbReference type="ARBA" id="ARBA00022491"/>
    </source>
</evidence>
<dbReference type="Pfam" id="PF08681">
    <property type="entry name" value="TacA1"/>
    <property type="match status" value="1"/>
</dbReference>
<dbReference type="GO" id="GO:0006355">
    <property type="term" value="P:regulation of DNA-templated transcription"/>
    <property type="evidence" value="ECO:0007669"/>
    <property type="project" value="InterPro"/>
</dbReference>
<comment type="caution">
    <text evidence="7">The sequence shown here is derived from an EMBL/GenBank/DDBJ whole genome shotgun (WGS) entry which is preliminary data.</text>
</comment>
<evidence type="ECO:0000313" key="7">
    <source>
        <dbReference type="EMBL" id="EAT59655.1"/>
    </source>
</evidence>
<evidence type="ECO:0000256" key="5">
    <source>
        <dbReference type="ARBA" id="ARBA00023163"/>
    </source>
</evidence>
<dbReference type="InterPro" id="IPR014795">
    <property type="entry name" value="TacA_1-like"/>
</dbReference>
<evidence type="ECO:0008006" key="9">
    <source>
        <dbReference type="Google" id="ProtNLM"/>
    </source>
</evidence>
<sequence>MSWQCLTFHIHYGIELIKTTFFMATQTTKTAKLDIRLSMATKDTLSRAATAAHSSLSQFVLESALSRAEEMLVDRRSFNLDAEQWALFMEALDAPDRTLPRVNKLFKQQSVFENE</sequence>
<reference evidence="7 8" key="1">
    <citation type="submission" date="2006-07" db="EMBL/GenBank/DDBJ databases">
        <title>Annotation of the draft genome assembly of Chlorobium ferroxidans DSM 13031.</title>
        <authorList>
            <consortium name="US DOE Joint Genome Institute (JGI-ORNL)"/>
            <person name="Larimer F."/>
            <person name="Land M."/>
            <person name="Hauser L."/>
        </authorList>
    </citation>
    <scope>NUCLEOTIDE SEQUENCE [LARGE SCALE GENOMIC DNA]</scope>
    <source>
        <strain evidence="7 8">DSM 13031</strain>
    </source>
</reference>
<dbReference type="GO" id="GO:0003677">
    <property type="term" value="F:DNA binding"/>
    <property type="evidence" value="ECO:0007669"/>
    <property type="project" value="UniProtKB-KW"/>
</dbReference>
<protein>
    <recommendedName>
        <fullName evidence="9">DUF1778 domain-containing protein</fullName>
    </recommendedName>
</protein>
<name>Q0YTC2_9CHLB</name>
<evidence type="ECO:0000256" key="2">
    <source>
        <dbReference type="ARBA" id="ARBA00022649"/>
    </source>
</evidence>
<dbReference type="InterPro" id="IPR010985">
    <property type="entry name" value="Ribbon_hlx_hlx"/>
</dbReference>
<dbReference type="SUPFAM" id="SSF47598">
    <property type="entry name" value="Ribbon-helix-helix"/>
    <property type="match status" value="1"/>
</dbReference>
<keyword evidence="8" id="KW-1185">Reference proteome</keyword>
<keyword evidence="1" id="KW-0678">Repressor</keyword>
<organism evidence="7 8">
    <name type="scientific">Chlorobium ferrooxidans DSM 13031</name>
    <dbReference type="NCBI Taxonomy" id="377431"/>
    <lineage>
        <taxon>Bacteria</taxon>
        <taxon>Pseudomonadati</taxon>
        <taxon>Chlorobiota</taxon>
        <taxon>Chlorobiia</taxon>
        <taxon>Chlorobiales</taxon>
        <taxon>Chlorobiaceae</taxon>
        <taxon>Chlorobium/Pelodictyon group</taxon>
        <taxon>Chlorobium</taxon>
    </lineage>
</organism>
<keyword evidence="2" id="KW-1277">Toxin-antitoxin system</keyword>
<dbReference type="PANTHER" id="PTHR35401">
    <property type="entry name" value="COPG FAMILY HELIX-TURN-HELIX PROTEIN-RELATED-RELATED"/>
    <property type="match status" value="1"/>
</dbReference>
<gene>
    <name evidence="7" type="ORF">CferDRAFT_1662</name>
</gene>
<keyword evidence="4" id="KW-0238">DNA-binding</keyword>
<dbReference type="AlphaFoldDB" id="Q0YTC2"/>
<evidence type="ECO:0000313" key="8">
    <source>
        <dbReference type="Proteomes" id="UP000004162"/>
    </source>
</evidence>
<dbReference type="PANTHER" id="PTHR35401:SF1">
    <property type="entry name" value="CYTOPLASMIC PROTEIN"/>
    <property type="match status" value="1"/>
</dbReference>
<comment type="similarity">
    <text evidence="6">Belongs to the TacA antitoxin family.</text>
</comment>
<reference evidence="7 8" key="2">
    <citation type="submission" date="2006-07" db="EMBL/GenBank/DDBJ databases">
        <title>Sequencing of the draft genome and assembly of Chlorobium ferroxidans DSM 13031.</title>
        <authorList>
            <consortium name="US DOE Joint Genome Institute (JGI-PGF)"/>
            <person name="Copeland A."/>
            <person name="Lucas S."/>
            <person name="Lapidus A."/>
            <person name="Barry K."/>
            <person name="Glavina del Rio T."/>
            <person name="Dalin E."/>
            <person name="Tice H."/>
            <person name="Bruce D."/>
            <person name="Pitluck S."/>
            <person name="Richardson P."/>
        </authorList>
    </citation>
    <scope>NUCLEOTIDE SEQUENCE [LARGE SCALE GENOMIC DNA]</scope>
    <source>
        <strain evidence="7 8">DSM 13031</strain>
    </source>
</reference>
<dbReference type="EMBL" id="AASE01000003">
    <property type="protein sequence ID" value="EAT59655.1"/>
    <property type="molecule type" value="Genomic_DNA"/>
</dbReference>
<evidence type="ECO:0000256" key="3">
    <source>
        <dbReference type="ARBA" id="ARBA00023015"/>
    </source>
</evidence>
<dbReference type="Gene3D" id="1.20.5.780">
    <property type="entry name" value="Single helix bin"/>
    <property type="match status" value="1"/>
</dbReference>
<accession>Q0YTC2</accession>
<keyword evidence="5" id="KW-0804">Transcription</keyword>
<keyword evidence="3" id="KW-0805">Transcription regulation</keyword>
<evidence type="ECO:0000256" key="4">
    <source>
        <dbReference type="ARBA" id="ARBA00023125"/>
    </source>
</evidence>
<proteinExistence type="inferred from homology"/>
<dbReference type="Proteomes" id="UP000004162">
    <property type="component" value="Unassembled WGS sequence"/>
</dbReference>
<evidence type="ECO:0000256" key="6">
    <source>
        <dbReference type="ARBA" id="ARBA00049988"/>
    </source>
</evidence>